<reference evidence="1" key="1">
    <citation type="submission" date="2020-06" db="EMBL/GenBank/DDBJ databases">
        <title>WGS assembly of Ceratodon purpureus strain R40.</title>
        <authorList>
            <person name="Carey S.B."/>
            <person name="Jenkins J."/>
            <person name="Shu S."/>
            <person name="Lovell J.T."/>
            <person name="Sreedasyam A."/>
            <person name="Maumus F."/>
            <person name="Tiley G.P."/>
            <person name="Fernandez-Pozo N."/>
            <person name="Barry K."/>
            <person name="Chen C."/>
            <person name="Wang M."/>
            <person name="Lipzen A."/>
            <person name="Daum C."/>
            <person name="Saski C.A."/>
            <person name="Payton A.C."/>
            <person name="Mcbreen J.C."/>
            <person name="Conrad R.E."/>
            <person name="Kollar L.M."/>
            <person name="Olsson S."/>
            <person name="Huttunen S."/>
            <person name="Landis J.B."/>
            <person name="Wickett N.J."/>
            <person name="Johnson M.G."/>
            <person name="Rensing S.A."/>
            <person name="Grimwood J."/>
            <person name="Schmutz J."/>
            <person name="Mcdaniel S.F."/>
        </authorList>
    </citation>
    <scope>NUCLEOTIDE SEQUENCE</scope>
    <source>
        <strain evidence="1">R40</strain>
    </source>
</reference>
<dbReference type="EMBL" id="CM026429">
    <property type="protein sequence ID" value="KAG0563252.1"/>
    <property type="molecule type" value="Genomic_DNA"/>
</dbReference>
<dbReference type="Proteomes" id="UP000822688">
    <property type="component" value="Chromosome 8"/>
</dbReference>
<dbReference type="AlphaFoldDB" id="A0A8T0H2B5"/>
<organism evidence="1 2">
    <name type="scientific">Ceratodon purpureus</name>
    <name type="common">Fire moss</name>
    <name type="synonym">Dicranum purpureum</name>
    <dbReference type="NCBI Taxonomy" id="3225"/>
    <lineage>
        <taxon>Eukaryota</taxon>
        <taxon>Viridiplantae</taxon>
        <taxon>Streptophyta</taxon>
        <taxon>Embryophyta</taxon>
        <taxon>Bryophyta</taxon>
        <taxon>Bryophytina</taxon>
        <taxon>Bryopsida</taxon>
        <taxon>Dicranidae</taxon>
        <taxon>Pseudoditrichales</taxon>
        <taxon>Ditrichaceae</taxon>
        <taxon>Ceratodon</taxon>
    </lineage>
</organism>
<name>A0A8T0H2B5_CERPU</name>
<comment type="caution">
    <text evidence="1">The sequence shown here is derived from an EMBL/GenBank/DDBJ whole genome shotgun (WGS) entry which is preliminary data.</text>
</comment>
<accession>A0A8T0H2B5</accession>
<keyword evidence="2" id="KW-1185">Reference proteome</keyword>
<evidence type="ECO:0000313" key="2">
    <source>
        <dbReference type="Proteomes" id="UP000822688"/>
    </source>
</evidence>
<evidence type="ECO:0000313" key="1">
    <source>
        <dbReference type="EMBL" id="KAG0563252.1"/>
    </source>
</evidence>
<sequence length="109" mass="11853">MVSGPGGLQLHPCGRIAALGCRLRIEVGPGKWASSTLVGGFYTIMWVQMHSENSENSPKTTGFDLIKLSDCVGKFYGSAKWGVGGDQQGSLFILCNIRWFDQRLLGAHH</sequence>
<proteinExistence type="predicted"/>
<gene>
    <name evidence="1" type="ORF">KC19_8G016000</name>
</gene>
<protein>
    <submittedName>
        <fullName evidence="1">Uncharacterized protein</fullName>
    </submittedName>
</protein>